<feature type="transmembrane region" description="Helical" evidence="1">
    <location>
        <begin position="139"/>
        <end position="166"/>
    </location>
</feature>
<dbReference type="Proteomes" id="UP000663852">
    <property type="component" value="Unassembled WGS sequence"/>
</dbReference>
<organism evidence="2 3">
    <name type="scientific">Adineta ricciae</name>
    <name type="common">Rotifer</name>
    <dbReference type="NCBI Taxonomy" id="249248"/>
    <lineage>
        <taxon>Eukaryota</taxon>
        <taxon>Metazoa</taxon>
        <taxon>Spiralia</taxon>
        <taxon>Gnathifera</taxon>
        <taxon>Rotifera</taxon>
        <taxon>Eurotatoria</taxon>
        <taxon>Bdelloidea</taxon>
        <taxon>Adinetida</taxon>
        <taxon>Adinetidae</taxon>
        <taxon>Adineta</taxon>
    </lineage>
</organism>
<proteinExistence type="predicted"/>
<evidence type="ECO:0000313" key="3">
    <source>
        <dbReference type="Proteomes" id="UP000663852"/>
    </source>
</evidence>
<feature type="transmembrane region" description="Helical" evidence="1">
    <location>
        <begin position="12"/>
        <end position="43"/>
    </location>
</feature>
<name>A0A815QFR5_ADIRI</name>
<reference evidence="2" key="1">
    <citation type="submission" date="2021-02" db="EMBL/GenBank/DDBJ databases">
        <authorList>
            <person name="Nowell W R."/>
        </authorList>
    </citation>
    <scope>NUCLEOTIDE SEQUENCE</scope>
</reference>
<dbReference type="PANTHER" id="PTHR33444">
    <property type="entry name" value="SI:DKEY-19B23.12-RELATED"/>
    <property type="match status" value="1"/>
</dbReference>
<keyword evidence="1" id="KW-0812">Transmembrane</keyword>
<dbReference type="OrthoDB" id="6157510at2759"/>
<feature type="transmembrane region" description="Helical" evidence="1">
    <location>
        <begin position="55"/>
        <end position="75"/>
    </location>
</feature>
<dbReference type="EMBL" id="CAJNOJ010000480">
    <property type="protein sequence ID" value="CAF1462609.1"/>
    <property type="molecule type" value="Genomic_DNA"/>
</dbReference>
<accession>A0A815QFR5</accession>
<dbReference type="AlphaFoldDB" id="A0A815QFR5"/>
<protein>
    <submittedName>
        <fullName evidence="2">Uncharacterized protein</fullName>
    </submittedName>
</protein>
<evidence type="ECO:0000313" key="2">
    <source>
        <dbReference type="EMBL" id="CAF1462609.1"/>
    </source>
</evidence>
<dbReference type="InterPro" id="IPR040350">
    <property type="entry name" value="TMEM272"/>
</dbReference>
<sequence>MAGNSDDLRKMLRTLSILVIFILSIYLIHFILSIVVVVIGAVFRWQCQIQTNIPVYLIVIGSVSIFYYGLASVFVSKVLKEKSKEKFMEKLISKVFMTIMAVVLVFQLAWNITGAVWVFGTKTTVQSSDLSLSTYCHSIPYYFAFAYCIFSFIVLFLPCLASLISIPYMMNE</sequence>
<keyword evidence="1" id="KW-0472">Membrane</keyword>
<evidence type="ECO:0000256" key="1">
    <source>
        <dbReference type="SAM" id="Phobius"/>
    </source>
</evidence>
<dbReference type="PANTHER" id="PTHR33444:SF2">
    <property type="entry name" value="MARVEL DOMAIN-CONTAINING PROTEIN"/>
    <property type="match status" value="1"/>
</dbReference>
<gene>
    <name evidence="2" type="ORF">EDS130_LOCUS40257</name>
</gene>
<comment type="caution">
    <text evidence="2">The sequence shown here is derived from an EMBL/GenBank/DDBJ whole genome shotgun (WGS) entry which is preliminary data.</text>
</comment>
<keyword evidence="1" id="KW-1133">Transmembrane helix</keyword>
<feature type="transmembrane region" description="Helical" evidence="1">
    <location>
        <begin position="95"/>
        <end position="119"/>
    </location>
</feature>